<dbReference type="PANTHER" id="PTHR20275:SF0">
    <property type="entry name" value="NAD KINASE"/>
    <property type="match status" value="1"/>
</dbReference>
<evidence type="ECO:0000256" key="4">
    <source>
        <dbReference type="ARBA" id="ARBA00022840"/>
    </source>
</evidence>
<dbReference type="GO" id="GO:0005524">
    <property type="term" value="F:ATP binding"/>
    <property type="evidence" value="ECO:0007669"/>
    <property type="project" value="UniProtKB-KW"/>
</dbReference>
<comment type="function">
    <text evidence="8">Involved in the regulation of the intracellular balance of NAD and NADP, and is a key enzyme in the biosynthesis of NADP. Catalyzes specifically the phosphorylation on 2'-hydroxyl of the adenosine moiety of NAD to yield NADP.</text>
</comment>
<evidence type="ECO:0000256" key="5">
    <source>
        <dbReference type="ARBA" id="ARBA00022857"/>
    </source>
</evidence>
<dbReference type="FunFam" id="2.60.200.30:FF:000009">
    <property type="entry name" value="Poly(P)/ATP NAD kinase"/>
    <property type="match status" value="1"/>
</dbReference>
<dbReference type="GO" id="GO:0051287">
    <property type="term" value="F:NAD binding"/>
    <property type="evidence" value="ECO:0007669"/>
    <property type="project" value="UniProtKB-ARBA"/>
</dbReference>
<dbReference type="GO" id="GO:0019674">
    <property type="term" value="P:NAD+ metabolic process"/>
    <property type="evidence" value="ECO:0007669"/>
    <property type="project" value="InterPro"/>
</dbReference>
<reference evidence="9 10" key="1">
    <citation type="submission" date="2016-06" db="EMBL/GenBank/DDBJ databases">
        <title>Genome sequence of Clostridium acetireducens DSM 10703.</title>
        <authorList>
            <person name="Poehlein A."/>
            <person name="Fluechter S."/>
            <person name="Duerre P."/>
            <person name="Daniel R."/>
        </authorList>
    </citation>
    <scope>NUCLEOTIDE SEQUENCE [LARGE SCALE GENOMIC DNA]</scope>
    <source>
        <strain evidence="9 10">DSM 10703</strain>
    </source>
</reference>
<dbReference type="GO" id="GO:0046872">
    <property type="term" value="F:metal ion binding"/>
    <property type="evidence" value="ECO:0007669"/>
    <property type="project" value="UniProtKB-UniRule"/>
</dbReference>
<keyword evidence="2 8" id="KW-0547">Nucleotide-binding</keyword>
<dbReference type="PATRIC" id="fig|1121290.3.peg.211"/>
<feature type="active site" description="Proton acceptor" evidence="8">
    <location>
        <position position="61"/>
    </location>
</feature>
<dbReference type="HAMAP" id="MF_00361">
    <property type="entry name" value="NAD_kinase"/>
    <property type="match status" value="1"/>
</dbReference>
<comment type="subcellular location">
    <subcellularLocation>
        <location evidence="8">Cytoplasm</location>
    </subcellularLocation>
</comment>
<dbReference type="RefSeq" id="WP_070109181.1">
    <property type="nucleotide sequence ID" value="NZ_LZFO01000002.1"/>
</dbReference>
<comment type="similarity">
    <text evidence="8">Belongs to the NAD kinase family.</text>
</comment>
<dbReference type="PANTHER" id="PTHR20275">
    <property type="entry name" value="NAD KINASE"/>
    <property type="match status" value="1"/>
</dbReference>
<accession>A0A1E8F2K1</accession>
<evidence type="ECO:0000256" key="7">
    <source>
        <dbReference type="ARBA" id="ARBA00047925"/>
    </source>
</evidence>
<keyword evidence="10" id="KW-1185">Reference proteome</keyword>
<feature type="binding site" evidence="8">
    <location>
        <position position="145"/>
    </location>
    <ligand>
        <name>NAD(+)</name>
        <dbReference type="ChEBI" id="CHEBI:57540"/>
    </ligand>
</feature>
<dbReference type="OrthoDB" id="9774737at2"/>
<dbReference type="Proteomes" id="UP000175744">
    <property type="component" value="Unassembled WGS sequence"/>
</dbReference>
<dbReference type="EMBL" id="LZFO01000002">
    <property type="protein sequence ID" value="OFI07604.1"/>
    <property type="molecule type" value="Genomic_DNA"/>
</dbReference>
<comment type="caution">
    <text evidence="9">The sequence shown here is derived from an EMBL/GenBank/DDBJ whole genome shotgun (WGS) entry which is preliminary data.</text>
</comment>
<comment type="catalytic activity">
    <reaction evidence="7 8">
        <text>NAD(+) + ATP = ADP + NADP(+) + H(+)</text>
        <dbReference type="Rhea" id="RHEA:18629"/>
        <dbReference type="ChEBI" id="CHEBI:15378"/>
        <dbReference type="ChEBI" id="CHEBI:30616"/>
        <dbReference type="ChEBI" id="CHEBI:57540"/>
        <dbReference type="ChEBI" id="CHEBI:58349"/>
        <dbReference type="ChEBI" id="CHEBI:456216"/>
        <dbReference type="EC" id="2.7.1.23"/>
    </reaction>
</comment>
<dbReference type="InterPro" id="IPR016064">
    <property type="entry name" value="NAD/diacylglycerol_kinase_sf"/>
</dbReference>
<evidence type="ECO:0000256" key="6">
    <source>
        <dbReference type="ARBA" id="ARBA00023027"/>
    </source>
</evidence>
<evidence type="ECO:0000313" key="10">
    <source>
        <dbReference type="Proteomes" id="UP000175744"/>
    </source>
</evidence>
<comment type="cofactor">
    <cofactor evidence="8">
        <name>a divalent metal cation</name>
        <dbReference type="ChEBI" id="CHEBI:60240"/>
    </cofactor>
</comment>
<keyword evidence="5 8" id="KW-0521">NADP</keyword>
<name>A0A1E8F2K1_9CLOT</name>
<evidence type="ECO:0000256" key="2">
    <source>
        <dbReference type="ARBA" id="ARBA00022741"/>
    </source>
</evidence>
<feature type="binding site" evidence="8">
    <location>
        <position position="164"/>
    </location>
    <ligand>
        <name>NAD(+)</name>
        <dbReference type="ChEBI" id="CHEBI:57540"/>
    </ligand>
</feature>
<dbReference type="STRING" id="1121290.CLAOCE_02080"/>
<keyword evidence="6 8" id="KW-0520">NAD</keyword>
<dbReference type="EC" id="2.7.1.23" evidence="8"/>
<dbReference type="GO" id="GO:0006741">
    <property type="term" value="P:NADP+ biosynthetic process"/>
    <property type="evidence" value="ECO:0007669"/>
    <property type="project" value="UniProtKB-UniRule"/>
</dbReference>
<keyword evidence="4 8" id="KW-0067">ATP-binding</keyword>
<dbReference type="Gene3D" id="3.40.50.10330">
    <property type="entry name" value="Probable inorganic polyphosphate/atp-NAD kinase, domain 1"/>
    <property type="match status" value="1"/>
</dbReference>
<feature type="binding site" evidence="8">
    <location>
        <begin position="175"/>
        <end position="180"/>
    </location>
    <ligand>
        <name>NAD(+)</name>
        <dbReference type="ChEBI" id="CHEBI:57540"/>
    </ligand>
</feature>
<dbReference type="GO" id="GO:0005737">
    <property type="term" value="C:cytoplasm"/>
    <property type="evidence" value="ECO:0007669"/>
    <property type="project" value="UniProtKB-SubCell"/>
</dbReference>
<proteinExistence type="inferred from homology"/>
<dbReference type="Pfam" id="PF01513">
    <property type="entry name" value="NAD_kinase"/>
    <property type="match status" value="1"/>
</dbReference>
<dbReference type="GO" id="GO:0003951">
    <property type="term" value="F:NAD+ kinase activity"/>
    <property type="evidence" value="ECO:0007669"/>
    <property type="project" value="UniProtKB-UniRule"/>
</dbReference>
<dbReference type="InterPro" id="IPR017438">
    <property type="entry name" value="ATP-NAD_kinase_N"/>
</dbReference>
<gene>
    <name evidence="8 9" type="primary">nadK</name>
    <name evidence="9" type="ORF">CLOACE_02080</name>
</gene>
<feature type="binding site" evidence="8">
    <location>
        <begin position="61"/>
        <end position="62"/>
    </location>
    <ligand>
        <name>NAD(+)</name>
        <dbReference type="ChEBI" id="CHEBI:57540"/>
    </ligand>
</feature>
<comment type="caution">
    <text evidence="8">Lacks conserved residue(s) required for the propagation of feature annotation.</text>
</comment>
<keyword evidence="3 8" id="KW-0418">Kinase</keyword>
<feature type="binding site" evidence="8">
    <location>
        <begin position="134"/>
        <end position="135"/>
    </location>
    <ligand>
        <name>NAD(+)</name>
        <dbReference type="ChEBI" id="CHEBI:57540"/>
    </ligand>
</feature>
<keyword evidence="8" id="KW-0963">Cytoplasm</keyword>
<evidence type="ECO:0000256" key="1">
    <source>
        <dbReference type="ARBA" id="ARBA00022679"/>
    </source>
</evidence>
<dbReference type="InterPro" id="IPR017437">
    <property type="entry name" value="ATP-NAD_kinase_PpnK-typ_C"/>
</dbReference>
<dbReference type="Gene3D" id="2.60.200.30">
    <property type="entry name" value="Probable inorganic polyphosphate/atp-NAD kinase, domain 2"/>
    <property type="match status" value="1"/>
</dbReference>
<sequence>MKTIGINVNSSKDKQGKLLESIIKIIHKKIKNVKILTYKDSLGLEKEYTKNLDFVIVLGGDGTILNSQRVLAKYEIPILGINIGHLGFLAEIKISEFENVLENLFNGQYTIEERLMLQCNYKLHNFEKSHTALNDIVISKSTPGRIVKADIYINDKFFSTFTGDGAIISTPTGSTAYSLSAGGPIIYPTLDVICITPICPHSLGARTIILNSKDKISIKVNKKYNDTLLTIDGRQIGSLKDVEEVNVNQSIYRCKLIKLKEENYFNILREKIIFMTKECEGDDK</sequence>
<dbReference type="InterPro" id="IPR002504">
    <property type="entry name" value="NADK"/>
</dbReference>
<keyword evidence="1 8" id="KW-0808">Transferase</keyword>
<evidence type="ECO:0000256" key="8">
    <source>
        <dbReference type="HAMAP-Rule" id="MF_00361"/>
    </source>
</evidence>
<organism evidence="9 10">
    <name type="scientific">Clostridium acetireducens DSM 10703</name>
    <dbReference type="NCBI Taxonomy" id="1121290"/>
    <lineage>
        <taxon>Bacteria</taxon>
        <taxon>Bacillati</taxon>
        <taxon>Bacillota</taxon>
        <taxon>Clostridia</taxon>
        <taxon>Eubacteriales</taxon>
        <taxon>Clostridiaceae</taxon>
        <taxon>Clostridium</taxon>
    </lineage>
</organism>
<dbReference type="Pfam" id="PF20143">
    <property type="entry name" value="NAD_kinase_C"/>
    <property type="match status" value="1"/>
</dbReference>
<evidence type="ECO:0000313" key="9">
    <source>
        <dbReference type="EMBL" id="OFI07604.1"/>
    </source>
</evidence>
<evidence type="ECO:0000256" key="3">
    <source>
        <dbReference type="ARBA" id="ARBA00022777"/>
    </source>
</evidence>
<dbReference type="AlphaFoldDB" id="A0A1E8F2K1"/>
<dbReference type="SUPFAM" id="SSF111331">
    <property type="entry name" value="NAD kinase/diacylglycerol kinase-like"/>
    <property type="match status" value="1"/>
</dbReference>
<protein>
    <recommendedName>
        <fullName evidence="8">NAD kinase</fullName>
        <ecNumber evidence="8">2.7.1.23</ecNumber>
    </recommendedName>
    <alternativeName>
        <fullName evidence="8">ATP-dependent NAD kinase</fullName>
    </alternativeName>
</protein>